<sequence length="297" mass="32888">MAVIEFLLRIVGGFYVLAGLAVMRSVVMDRLMDQMLSALSMKPQPAAEAVKRWLWGVSGMAIGMGGMALMVLNLWAVPLFAIGLVTQITYLAWAYFAFPPETPLEARGRRQTTNAALLYCVATLAVFAAAAAGLLHPLTDLWAIAIPITGVVIVMTVASHLIWTPKRQVDVEAFASIEHPEPNAKPPPPLYRVRLEPRWGSYCLIDADTDEDRLPDLYVPLELADRIHLWHYTFEAQDDGTERLVAVYEDKAHEARHHAEGEAIIAELKEIFGLDNVSGPIYPSEVAYVGPRADEER</sequence>
<feature type="transmembrane region" description="Helical" evidence="1">
    <location>
        <begin position="53"/>
        <end position="72"/>
    </location>
</feature>
<keyword evidence="1" id="KW-1133">Transmembrane helix</keyword>
<reference evidence="2 3" key="1">
    <citation type="submission" date="2018-12" db="EMBL/GenBank/DDBJ databases">
        <authorList>
            <person name="Criscuolo A."/>
        </authorList>
    </citation>
    <scope>NUCLEOTIDE SEQUENCE [LARGE SCALE GENOMIC DNA]</scope>
    <source>
        <strain evidence="2">ACIP1116281</strain>
    </source>
</reference>
<dbReference type="OrthoDB" id="7949485at2"/>
<feature type="transmembrane region" description="Helical" evidence="1">
    <location>
        <begin position="6"/>
        <end position="32"/>
    </location>
</feature>
<dbReference type="RefSeq" id="WP_126151065.1">
    <property type="nucleotide sequence ID" value="NZ_JBHTMH010000002.1"/>
</dbReference>
<feature type="transmembrane region" description="Helical" evidence="1">
    <location>
        <begin position="141"/>
        <end position="163"/>
    </location>
</feature>
<accession>A0A3S4CEP2</accession>
<dbReference type="Proteomes" id="UP000268844">
    <property type="component" value="Unassembled WGS sequence"/>
</dbReference>
<evidence type="ECO:0000313" key="2">
    <source>
        <dbReference type="EMBL" id="VDS05525.1"/>
    </source>
</evidence>
<evidence type="ECO:0000313" key="3">
    <source>
        <dbReference type="Proteomes" id="UP000268844"/>
    </source>
</evidence>
<organism evidence="2 3">
    <name type="scientific">Devosia equisanguinis</name>
    <dbReference type="NCBI Taxonomy" id="2490941"/>
    <lineage>
        <taxon>Bacteria</taxon>
        <taxon>Pseudomonadati</taxon>
        <taxon>Pseudomonadota</taxon>
        <taxon>Alphaproteobacteria</taxon>
        <taxon>Hyphomicrobiales</taxon>
        <taxon>Devosiaceae</taxon>
        <taxon>Devosia</taxon>
    </lineage>
</organism>
<dbReference type="EMBL" id="UZWD01000033">
    <property type="protein sequence ID" value="VDS05525.1"/>
    <property type="molecule type" value="Genomic_DNA"/>
</dbReference>
<dbReference type="AlphaFoldDB" id="A0A3S4CEP2"/>
<keyword evidence="1" id="KW-0472">Membrane</keyword>
<feature type="transmembrane region" description="Helical" evidence="1">
    <location>
        <begin position="78"/>
        <end position="96"/>
    </location>
</feature>
<keyword evidence="1" id="KW-0812">Transmembrane</keyword>
<feature type="transmembrane region" description="Helical" evidence="1">
    <location>
        <begin position="116"/>
        <end position="135"/>
    </location>
</feature>
<evidence type="ECO:0000256" key="1">
    <source>
        <dbReference type="SAM" id="Phobius"/>
    </source>
</evidence>
<proteinExistence type="predicted"/>
<gene>
    <name evidence="2" type="ORF">DEVEQU_02667</name>
</gene>
<keyword evidence="3" id="KW-1185">Reference proteome</keyword>
<name>A0A3S4CEP2_9HYPH</name>
<protein>
    <submittedName>
        <fullName evidence="2">Uncharacterized protein</fullName>
    </submittedName>
</protein>